<feature type="modified residue" description="4-aspartylphosphate" evidence="1">
    <location>
        <position position="64"/>
    </location>
</feature>
<keyword evidence="1" id="KW-0597">Phosphoprotein</keyword>
<dbReference type="SUPFAM" id="SSF52172">
    <property type="entry name" value="CheY-like"/>
    <property type="match status" value="1"/>
</dbReference>
<dbReference type="InterPro" id="IPR052893">
    <property type="entry name" value="TCS_response_regulator"/>
</dbReference>
<dbReference type="Gene3D" id="3.40.50.2300">
    <property type="match status" value="1"/>
</dbReference>
<name>A0A0P0CLT2_9BACT</name>
<feature type="domain" description="Response regulatory" evidence="2">
    <location>
        <begin position="8"/>
        <end position="132"/>
    </location>
</feature>
<evidence type="ECO:0000313" key="3">
    <source>
        <dbReference type="EMBL" id="ALI97810.1"/>
    </source>
</evidence>
<dbReference type="PANTHER" id="PTHR44520:SF2">
    <property type="entry name" value="RESPONSE REGULATOR RCP1"/>
    <property type="match status" value="1"/>
</dbReference>
<dbReference type="Proteomes" id="UP000061382">
    <property type="component" value="Chromosome"/>
</dbReference>
<dbReference type="PROSITE" id="PS50110">
    <property type="entry name" value="RESPONSE_REGULATORY"/>
    <property type="match status" value="1"/>
</dbReference>
<dbReference type="GO" id="GO:0000160">
    <property type="term" value="P:phosphorelay signal transduction system"/>
    <property type="evidence" value="ECO:0007669"/>
    <property type="project" value="InterPro"/>
</dbReference>
<dbReference type="PATRIC" id="fig|512763.3.peg.212"/>
<keyword evidence="4" id="KW-1185">Reference proteome</keyword>
<dbReference type="EMBL" id="CP012643">
    <property type="protein sequence ID" value="ALI97810.1"/>
    <property type="molecule type" value="Genomic_DNA"/>
</dbReference>
<gene>
    <name evidence="3" type="ORF">DC20_00955</name>
</gene>
<organism evidence="3 4">
    <name type="scientific">Rufibacter tibetensis</name>
    <dbReference type="NCBI Taxonomy" id="512763"/>
    <lineage>
        <taxon>Bacteria</taxon>
        <taxon>Pseudomonadati</taxon>
        <taxon>Bacteroidota</taxon>
        <taxon>Cytophagia</taxon>
        <taxon>Cytophagales</taxon>
        <taxon>Hymenobacteraceae</taxon>
        <taxon>Rufibacter</taxon>
    </lineage>
</organism>
<evidence type="ECO:0000259" key="2">
    <source>
        <dbReference type="PROSITE" id="PS50110"/>
    </source>
</evidence>
<protein>
    <recommendedName>
        <fullName evidence="2">Response regulatory domain-containing protein</fullName>
    </recommendedName>
</protein>
<dbReference type="PANTHER" id="PTHR44520">
    <property type="entry name" value="RESPONSE REGULATOR RCP1-RELATED"/>
    <property type="match status" value="1"/>
</dbReference>
<dbReference type="Pfam" id="PF00072">
    <property type="entry name" value="Response_reg"/>
    <property type="match status" value="1"/>
</dbReference>
<dbReference type="InterPro" id="IPR011006">
    <property type="entry name" value="CheY-like_superfamily"/>
</dbReference>
<sequence>MQVKRIKSILLIEDDEITNFLNQTVIEETGIADEVIVALNGQEGLTYLQSIKCPEEFPTLILLDINMPVLDGFSFVEEYNRLPLVKETSTKIVVLSTSSNSTDMNQMRSLGITTCLLKPLSETDFRKVVAEL</sequence>
<dbReference type="STRING" id="512763.DC20_00955"/>
<accession>A0A0P0CLT2</accession>
<evidence type="ECO:0000256" key="1">
    <source>
        <dbReference type="PROSITE-ProRule" id="PRU00169"/>
    </source>
</evidence>
<reference evidence="3 4" key="1">
    <citation type="submission" date="2015-08" db="EMBL/GenBank/DDBJ databases">
        <title>Complete genome sequence of Rufibacter tibetensis strain 1351t, a radiation-resistant bacterium from tibet plateau.</title>
        <authorList>
            <person name="Dai J."/>
        </authorList>
    </citation>
    <scope>NUCLEOTIDE SEQUENCE [LARGE SCALE GENOMIC DNA]</scope>
    <source>
        <strain evidence="3 4">1351</strain>
    </source>
</reference>
<dbReference type="AlphaFoldDB" id="A0A0P0CLT2"/>
<dbReference type="InterPro" id="IPR001789">
    <property type="entry name" value="Sig_transdc_resp-reg_receiver"/>
</dbReference>
<evidence type="ECO:0000313" key="4">
    <source>
        <dbReference type="Proteomes" id="UP000061382"/>
    </source>
</evidence>
<dbReference type="KEGG" id="rti:DC20_00955"/>
<dbReference type="SMART" id="SM00448">
    <property type="entry name" value="REC"/>
    <property type="match status" value="1"/>
</dbReference>
<proteinExistence type="predicted"/>
<dbReference type="OrthoDB" id="1524091at2"/>